<name>A0A8W8KK60_MAGGI</name>
<evidence type="ECO:0000313" key="2">
    <source>
        <dbReference type="EnsemblMetazoa" id="G23930.2:cds"/>
    </source>
</evidence>
<dbReference type="Proteomes" id="UP000005408">
    <property type="component" value="Unassembled WGS sequence"/>
</dbReference>
<keyword evidence="3" id="KW-1185">Reference proteome</keyword>
<organism evidence="2 3">
    <name type="scientific">Magallana gigas</name>
    <name type="common">Pacific oyster</name>
    <name type="synonym">Crassostrea gigas</name>
    <dbReference type="NCBI Taxonomy" id="29159"/>
    <lineage>
        <taxon>Eukaryota</taxon>
        <taxon>Metazoa</taxon>
        <taxon>Spiralia</taxon>
        <taxon>Lophotrochozoa</taxon>
        <taxon>Mollusca</taxon>
        <taxon>Bivalvia</taxon>
        <taxon>Autobranchia</taxon>
        <taxon>Pteriomorphia</taxon>
        <taxon>Ostreida</taxon>
        <taxon>Ostreoidea</taxon>
        <taxon>Ostreidae</taxon>
        <taxon>Magallana</taxon>
    </lineage>
</organism>
<protein>
    <submittedName>
        <fullName evidence="2">Uncharacterized protein</fullName>
    </submittedName>
</protein>
<keyword evidence="1" id="KW-0812">Transmembrane</keyword>
<keyword evidence="1" id="KW-0472">Membrane</keyword>
<keyword evidence="1" id="KW-1133">Transmembrane helix</keyword>
<dbReference type="AlphaFoldDB" id="A0A8W8KK60"/>
<evidence type="ECO:0000313" key="3">
    <source>
        <dbReference type="Proteomes" id="UP000005408"/>
    </source>
</evidence>
<feature type="transmembrane region" description="Helical" evidence="1">
    <location>
        <begin position="16"/>
        <end position="39"/>
    </location>
</feature>
<dbReference type="EnsemblMetazoa" id="G23930.2">
    <property type="protein sequence ID" value="G23930.2:cds"/>
    <property type="gene ID" value="G23930"/>
</dbReference>
<reference evidence="2" key="1">
    <citation type="submission" date="2022-08" db="UniProtKB">
        <authorList>
            <consortium name="EnsemblMetazoa"/>
        </authorList>
    </citation>
    <scope>IDENTIFICATION</scope>
    <source>
        <strain evidence="2">05x7-T-G4-1.051#20</strain>
    </source>
</reference>
<proteinExistence type="predicted"/>
<sequence>RTVAMAACSGEKMDRLLITLCSFLGVCVLLLVCILSSLLHKHKYIGGVSKLKDFLCKTIRGRLGKKTKPVVNPTYEEQDLSSTTVIQSRNDHVYLHVDTRS</sequence>
<evidence type="ECO:0000256" key="1">
    <source>
        <dbReference type="SAM" id="Phobius"/>
    </source>
</evidence>
<accession>A0A8W8KK60</accession>
<dbReference type="EnsemblMetazoa" id="G23930.1">
    <property type="protein sequence ID" value="G23930.1:cds"/>
    <property type="gene ID" value="G23930"/>
</dbReference>